<proteinExistence type="predicted"/>
<dbReference type="AlphaFoldDB" id="A0A5C5G0I6"/>
<feature type="compositionally biased region" description="Low complexity" evidence="1">
    <location>
        <begin position="22"/>
        <end position="35"/>
    </location>
</feature>
<evidence type="ECO:0000313" key="3">
    <source>
        <dbReference type="EMBL" id="TNY21854.1"/>
    </source>
</evidence>
<accession>A0A5C5G0I6</accession>
<name>A0A5C5G0I6_9BASI</name>
<feature type="compositionally biased region" description="Basic and acidic residues" evidence="1">
    <location>
        <begin position="56"/>
        <end position="67"/>
    </location>
</feature>
<feature type="signal peptide" evidence="2">
    <location>
        <begin position="1"/>
        <end position="21"/>
    </location>
</feature>
<protein>
    <recommendedName>
        <fullName evidence="5">Proteophosphoglycan ppg4</fullName>
    </recommendedName>
</protein>
<comment type="caution">
    <text evidence="3">The sequence shown here is derived from an EMBL/GenBank/DDBJ whole genome shotgun (WGS) entry which is preliminary data.</text>
</comment>
<organism evidence="3 4">
    <name type="scientific">Rhodotorula diobovata</name>
    <dbReference type="NCBI Taxonomy" id="5288"/>
    <lineage>
        <taxon>Eukaryota</taxon>
        <taxon>Fungi</taxon>
        <taxon>Dikarya</taxon>
        <taxon>Basidiomycota</taxon>
        <taxon>Pucciniomycotina</taxon>
        <taxon>Microbotryomycetes</taxon>
        <taxon>Sporidiobolales</taxon>
        <taxon>Sporidiobolaceae</taxon>
        <taxon>Rhodotorula</taxon>
    </lineage>
</organism>
<keyword evidence="2" id="KW-0732">Signal</keyword>
<gene>
    <name evidence="3" type="ORF">DMC30DRAFT_445756</name>
</gene>
<feature type="chain" id="PRO_5022945695" description="Proteophosphoglycan ppg4" evidence="2">
    <location>
        <begin position="22"/>
        <end position="159"/>
    </location>
</feature>
<evidence type="ECO:0008006" key="5">
    <source>
        <dbReference type="Google" id="ProtNLM"/>
    </source>
</evidence>
<evidence type="ECO:0000313" key="4">
    <source>
        <dbReference type="Proteomes" id="UP000311382"/>
    </source>
</evidence>
<evidence type="ECO:0000256" key="2">
    <source>
        <dbReference type="SAM" id="SignalP"/>
    </source>
</evidence>
<evidence type="ECO:0000256" key="1">
    <source>
        <dbReference type="SAM" id="MobiDB-lite"/>
    </source>
</evidence>
<keyword evidence="4" id="KW-1185">Reference proteome</keyword>
<feature type="region of interest" description="Disordered" evidence="1">
    <location>
        <begin position="22"/>
        <end position="83"/>
    </location>
</feature>
<sequence>MHVTVLRPLSLLALAASLCTSRSSPSRLDSSAAPLQPGMQATGFGNESGAVAGPHHPVERSAAKEDASTESSPDDELASAAQTLPSTKSKRCVYIGTFFHVIDCNAPVNLTQVPNAPPAESEQVTTPSLRSSQVAVVSTGLVTRIERKATAMTSAVRGR</sequence>
<dbReference type="Proteomes" id="UP000311382">
    <property type="component" value="Unassembled WGS sequence"/>
</dbReference>
<dbReference type="EMBL" id="SOZI01000035">
    <property type="protein sequence ID" value="TNY21854.1"/>
    <property type="molecule type" value="Genomic_DNA"/>
</dbReference>
<dbReference type="OrthoDB" id="2530369at2759"/>
<reference evidence="3 4" key="1">
    <citation type="submission" date="2019-03" db="EMBL/GenBank/DDBJ databases">
        <title>Rhodosporidium diobovatum UCD-FST 08-225 genome sequencing, assembly, and annotation.</title>
        <authorList>
            <person name="Fakankun I.U."/>
            <person name="Fristensky B."/>
            <person name="Levin D.B."/>
        </authorList>
    </citation>
    <scope>NUCLEOTIDE SEQUENCE [LARGE SCALE GENOMIC DNA]</scope>
    <source>
        <strain evidence="3 4">UCD-FST 08-225</strain>
    </source>
</reference>